<feature type="region of interest" description="Disordered" evidence="1">
    <location>
        <begin position="60"/>
        <end position="88"/>
    </location>
</feature>
<feature type="region of interest" description="Disordered" evidence="1">
    <location>
        <begin position="1"/>
        <end position="42"/>
    </location>
</feature>
<dbReference type="RefSeq" id="WP_308434034.1">
    <property type="nucleotide sequence ID" value="NZ_BMUL01000010.1"/>
</dbReference>
<feature type="compositionally biased region" description="Basic and acidic residues" evidence="1">
    <location>
        <begin position="7"/>
        <end position="16"/>
    </location>
</feature>
<organism evidence="2 3">
    <name type="scientific">Streptomyces termitum</name>
    <dbReference type="NCBI Taxonomy" id="67368"/>
    <lineage>
        <taxon>Bacteria</taxon>
        <taxon>Bacillati</taxon>
        <taxon>Actinomycetota</taxon>
        <taxon>Actinomycetes</taxon>
        <taxon>Kitasatosporales</taxon>
        <taxon>Streptomycetaceae</taxon>
        <taxon>Streptomyces</taxon>
    </lineage>
</organism>
<accession>A0A918WBZ1</accession>
<comment type="caution">
    <text evidence="2">The sequence shown here is derived from an EMBL/GenBank/DDBJ whole genome shotgun (WGS) entry which is preliminary data.</text>
</comment>
<dbReference type="Proteomes" id="UP000644020">
    <property type="component" value="Unassembled WGS sequence"/>
</dbReference>
<dbReference type="EMBL" id="BMUL01000010">
    <property type="protein sequence ID" value="GHA93096.1"/>
    <property type="molecule type" value="Genomic_DNA"/>
</dbReference>
<protein>
    <submittedName>
        <fullName evidence="2">Uncharacterized protein</fullName>
    </submittedName>
</protein>
<reference evidence="2" key="2">
    <citation type="submission" date="2020-09" db="EMBL/GenBank/DDBJ databases">
        <authorList>
            <person name="Sun Q."/>
            <person name="Ohkuma M."/>
        </authorList>
    </citation>
    <scope>NUCLEOTIDE SEQUENCE</scope>
    <source>
        <strain evidence="2">JCM 4518</strain>
    </source>
</reference>
<evidence type="ECO:0000313" key="3">
    <source>
        <dbReference type="Proteomes" id="UP000644020"/>
    </source>
</evidence>
<sequence length="307" mass="28916">MPRGSRRLADVGERDGGLLGAAGGEEQFGVDGLAVGDGDGGGERLAEGVLAGDLLGLGGTAPGDQDLDHDAGRVPEGGGSGADALGEAESGTGEVLGLHEAAAPEADVADEGVREGEVGAAPAALLELGGARLEEFLGAAGPIGVEVEEGDQDRDLEAPALVGPAEAAFEGVGGVLEGDGGGFGAQGGVPGAQSDDVALGDAGLGGVAADEPVGEMGEAPGAGGRLGFVGAQGVPHELLGLGAQPGAGVGGLGDLLAEEFGGLDEAVAVGEDLGEAVDDAGAQGRVGGGLLKGGAQVVDGGGGFGEQ</sequence>
<keyword evidence="3" id="KW-1185">Reference proteome</keyword>
<name>A0A918WBZ1_9ACTN</name>
<gene>
    <name evidence="2" type="ORF">GCM10010305_41050</name>
</gene>
<proteinExistence type="predicted"/>
<evidence type="ECO:0000256" key="1">
    <source>
        <dbReference type="SAM" id="MobiDB-lite"/>
    </source>
</evidence>
<dbReference type="AlphaFoldDB" id="A0A918WBZ1"/>
<reference evidence="2" key="1">
    <citation type="journal article" date="2014" name="Int. J. Syst. Evol. Microbiol.">
        <title>Complete genome sequence of Corynebacterium casei LMG S-19264T (=DSM 44701T), isolated from a smear-ripened cheese.</title>
        <authorList>
            <consortium name="US DOE Joint Genome Institute (JGI-PGF)"/>
            <person name="Walter F."/>
            <person name="Albersmeier A."/>
            <person name="Kalinowski J."/>
            <person name="Ruckert C."/>
        </authorList>
    </citation>
    <scope>NUCLEOTIDE SEQUENCE</scope>
    <source>
        <strain evidence="2">JCM 4518</strain>
    </source>
</reference>
<evidence type="ECO:0000313" key="2">
    <source>
        <dbReference type="EMBL" id="GHA93096.1"/>
    </source>
</evidence>